<evidence type="ECO:0000256" key="1">
    <source>
        <dbReference type="ARBA" id="ARBA00004651"/>
    </source>
</evidence>
<dbReference type="InterPro" id="IPR002293">
    <property type="entry name" value="AA/rel_permease1"/>
</dbReference>
<feature type="transmembrane region" description="Helical" evidence="6">
    <location>
        <begin position="387"/>
        <end position="404"/>
    </location>
</feature>
<feature type="transmembrane region" description="Helical" evidence="6">
    <location>
        <begin position="131"/>
        <end position="151"/>
    </location>
</feature>
<feature type="transmembrane region" description="Helical" evidence="6">
    <location>
        <begin position="326"/>
        <end position="347"/>
    </location>
</feature>
<dbReference type="AlphaFoldDB" id="A0A9D2TKE0"/>
<feature type="transmembrane region" description="Helical" evidence="6">
    <location>
        <begin position="98"/>
        <end position="119"/>
    </location>
</feature>
<keyword evidence="3 6" id="KW-0812">Transmembrane</keyword>
<proteinExistence type="predicted"/>
<comment type="caution">
    <text evidence="7">The sequence shown here is derived from an EMBL/GenBank/DDBJ whole genome shotgun (WGS) entry which is preliminary data.</text>
</comment>
<reference evidence="7" key="2">
    <citation type="submission" date="2021-04" db="EMBL/GenBank/DDBJ databases">
        <authorList>
            <person name="Gilroy R."/>
        </authorList>
    </citation>
    <scope>NUCLEOTIDE SEQUENCE</scope>
    <source>
        <strain evidence="7">5933</strain>
    </source>
</reference>
<organism evidence="7 8">
    <name type="scientific">Candidatus Ruthenibacterium merdavium</name>
    <dbReference type="NCBI Taxonomy" id="2838752"/>
    <lineage>
        <taxon>Bacteria</taxon>
        <taxon>Bacillati</taxon>
        <taxon>Bacillota</taxon>
        <taxon>Clostridia</taxon>
        <taxon>Eubacteriales</taxon>
        <taxon>Oscillospiraceae</taxon>
        <taxon>Ruthenibacterium</taxon>
    </lineage>
</organism>
<evidence type="ECO:0000256" key="4">
    <source>
        <dbReference type="ARBA" id="ARBA00022989"/>
    </source>
</evidence>
<accession>A0A9D2TKE0</accession>
<dbReference type="Proteomes" id="UP000823918">
    <property type="component" value="Unassembled WGS sequence"/>
</dbReference>
<dbReference type="Pfam" id="PF13520">
    <property type="entry name" value="AA_permease_2"/>
    <property type="match status" value="1"/>
</dbReference>
<reference evidence="7" key="1">
    <citation type="journal article" date="2021" name="PeerJ">
        <title>Extensive microbial diversity within the chicken gut microbiome revealed by metagenomics and culture.</title>
        <authorList>
            <person name="Gilroy R."/>
            <person name="Ravi A."/>
            <person name="Getino M."/>
            <person name="Pursley I."/>
            <person name="Horton D.L."/>
            <person name="Alikhan N.F."/>
            <person name="Baker D."/>
            <person name="Gharbi K."/>
            <person name="Hall N."/>
            <person name="Watson M."/>
            <person name="Adriaenssens E.M."/>
            <person name="Foster-Nyarko E."/>
            <person name="Jarju S."/>
            <person name="Secka A."/>
            <person name="Antonio M."/>
            <person name="Oren A."/>
            <person name="Chaudhuri R.R."/>
            <person name="La Ragione R."/>
            <person name="Hildebrand F."/>
            <person name="Pallen M.J."/>
        </authorList>
    </citation>
    <scope>NUCLEOTIDE SEQUENCE</scope>
    <source>
        <strain evidence="7">5933</strain>
    </source>
</reference>
<evidence type="ECO:0000256" key="3">
    <source>
        <dbReference type="ARBA" id="ARBA00022692"/>
    </source>
</evidence>
<dbReference type="EMBL" id="DWWA01000016">
    <property type="protein sequence ID" value="HJC71712.1"/>
    <property type="molecule type" value="Genomic_DNA"/>
</dbReference>
<feature type="transmembrane region" description="Helical" evidence="6">
    <location>
        <begin position="253"/>
        <end position="279"/>
    </location>
</feature>
<feature type="non-terminal residue" evidence="7">
    <location>
        <position position="1"/>
    </location>
</feature>
<dbReference type="PANTHER" id="PTHR42770">
    <property type="entry name" value="AMINO ACID TRANSPORTER-RELATED"/>
    <property type="match status" value="1"/>
</dbReference>
<name>A0A9D2TKE0_9FIRM</name>
<dbReference type="InterPro" id="IPR050367">
    <property type="entry name" value="APC_superfamily"/>
</dbReference>
<evidence type="ECO:0000256" key="5">
    <source>
        <dbReference type="ARBA" id="ARBA00023136"/>
    </source>
</evidence>
<evidence type="ECO:0000256" key="2">
    <source>
        <dbReference type="ARBA" id="ARBA00022475"/>
    </source>
</evidence>
<feature type="transmembrane region" description="Helical" evidence="6">
    <location>
        <begin position="54"/>
        <end position="78"/>
    </location>
</feature>
<feature type="transmembrane region" description="Helical" evidence="6">
    <location>
        <begin position="300"/>
        <end position="320"/>
    </location>
</feature>
<keyword evidence="2" id="KW-1003">Cell membrane</keyword>
<sequence>HTSGVINTSIGIFLGTMCILLIERSYRFMMQQDINEGGEFSYVVMFLGKKHGFVVGWFLFLAYLSLVPLNATAFPLVINKWSPGLLDFGYLYTIAGDSVYLGEVLVSALIVLFFTYLNLKGTKQSGSVQFFIVLALILCVILVTAGMLMTADMDAFYQNYVADNGWNFAQIAPVIAITPFLFIGFDAIPQLVKDMNLSRKRASVMAVTALLIGMGCYILLNFSTALALGPKEAYQQDWALGYGVLEHLGKAGFLLLVIALGSAVSGGINGFMICAVKLIGAMGREDVLPHALSKTDERGASKNAIWFVSIVGIAACFFGREVVNWVVDMCSFGASVTYFYVCFTTFLKADARRIRIEAALGALLSICFALLLIIPVSPAALSVPARIFLGIWVVLGAVLFVRLFRLEQPGKKSR</sequence>
<feature type="transmembrane region" description="Helical" evidence="6">
    <location>
        <begin position="171"/>
        <end position="192"/>
    </location>
</feature>
<evidence type="ECO:0000313" key="8">
    <source>
        <dbReference type="Proteomes" id="UP000823918"/>
    </source>
</evidence>
<evidence type="ECO:0000256" key="6">
    <source>
        <dbReference type="SAM" id="Phobius"/>
    </source>
</evidence>
<dbReference type="GO" id="GO:0005886">
    <property type="term" value="C:plasma membrane"/>
    <property type="evidence" value="ECO:0007669"/>
    <property type="project" value="UniProtKB-SubCell"/>
</dbReference>
<dbReference type="GO" id="GO:0022857">
    <property type="term" value="F:transmembrane transporter activity"/>
    <property type="evidence" value="ECO:0007669"/>
    <property type="project" value="InterPro"/>
</dbReference>
<protein>
    <submittedName>
        <fullName evidence="7">APC family permease</fullName>
    </submittedName>
</protein>
<dbReference type="PANTHER" id="PTHR42770:SF7">
    <property type="entry name" value="MEMBRANE PROTEIN"/>
    <property type="match status" value="1"/>
</dbReference>
<feature type="transmembrane region" description="Helical" evidence="6">
    <location>
        <begin position="6"/>
        <end position="22"/>
    </location>
</feature>
<dbReference type="Gene3D" id="1.20.1740.10">
    <property type="entry name" value="Amino acid/polyamine transporter I"/>
    <property type="match status" value="1"/>
</dbReference>
<feature type="transmembrane region" description="Helical" evidence="6">
    <location>
        <begin position="359"/>
        <end position="381"/>
    </location>
</feature>
<evidence type="ECO:0000313" key="7">
    <source>
        <dbReference type="EMBL" id="HJC71712.1"/>
    </source>
</evidence>
<gene>
    <name evidence="7" type="ORF">H9698_02820</name>
</gene>
<dbReference type="PIRSF" id="PIRSF006060">
    <property type="entry name" value="AA_transporter"/>
    <property type="match status" value="1"/>
</dbReference>
<keyword evidence="5 6" id="KW-0472">Membrane</keyword>
<comment type="subcellular location">
    <subcellularLocation>
        <location evidence="1">Cell membrane</location>
        <topology evidence="1">Multi-pass membrane protein</topology>
    </subcellularLocation>
</comment>
<feature type="transmembrane region" description="Helical" evidence="6">
    <location>
        <begin position="204"/>
        <end position="228"/>
    </location>
</feature>
<keyword evidence="4 6" id="KW-1133">Transmembrane helix</keyword>